<evidence type="ECO:0000259" key="4">
    <source>
        <dbReference type="Pfam" id="PF00440"/>
    </source>
</evidence>
<dbReference type="EMBL" id="BONC01000049">
    <property type="protein sequence ID" value="GIF59546.1"/>
    <property type="molecule type" value="Genomic_DNA"/>
</dbReference>
<evidence type="ECO:0000256" key="1">
    <source>
        <dbReference type="ARBA" id="ARBA00023015"/>
    </source>
</evidence>
<feature type="domain" description="HTH tetR-type" evidence="4">
    <location>
        <begin position="36"/>
        <end position="80"/>
    </location>
</feature>
<dbReference type="Gene3D" id="1.10.357.10">
    <property type="entry name" value="Tetracycline Repressor, domain 2"/>
    <property type="match status" value="1"/>
</dbReference>
<dbReference type="Proteomes" id="UP000624325">
    <property type="component" value="Unassembled WGS sequence"/>
</dbReference>
<dbReference type="InterPro" id="IPR001647">
    <property type="entry name" value="HTH_TetR"/>
</dbReference>
<dbReference type="InterPro" id="IPR004111">
    <property type="entry name" value="Repressor_TetR_C"/>
</dbReference>
<gene>
    <name evidence="6" type="ORF">Air01nite_56410</name>
</gene>
<dbReference type="Pfam" id="PF00440">
    <property type="entry name" value="TetR_N"/>
    <property type="match status" value="1"/>
</dbReference>
<evidence type="ECO:0000256" key="2">
    <source>
        <dbReference type="ARBA" id="ARBA00023125"/>
    </source>
</evidence>
<dbReference type="SUPFAM" id="SSF48498">
    <property type="entry name" value="Tetracyclin repressor-like, C-terminal domain"/>
    <property type="match status" value="1"/>
</dbReference>
<reference evidence="6 7" key="1">
    <citation type="submission" date="2021-01" db="EMBL/GenBank/DDBJ databases">
        <title>Whole genome shotgun sequence of Asanoa iriomotensis NBRC 100142.</title>
        <authorList>
            <person name="Komaki H."/>
            <person name="Tamura T."/>
        </authorList>
    </citation>
    <scope>NUCLEOTIDE SEQUENCE [LARGE SCALE GENOMIC DNA]</scope>
    <source>
        <strain evidence="6 7">NBRC 100142</strain>
    </source>
</reference>
<protein>
    <submittedName>
        <fullName evidence="6">TetR family transcriptional regulator</fullName>
    </submittedName>
</protein>
<keyword evidence="2" id="KW-0238">DNA-binding</keyword>
<keyword evidence="1" id="KW-0805">Transcription regulation</keyword>
<name>A0ABQ4CAS6_9ACTN</name>
<evidence type="ECO:0000313" key="6">
    <source>
        <dbReference type="EMBL" id="GIF59546.1"/>
    </source>
</evidence>
<dbReference type="Gene3D" id="1.10.10.60">
    <property type="entry name" value="Homeodomain-like"/>
    <property type="match status" value="1"/>
</dbReference>
<dbReference type="Pfam" id="PF02909">
    <property type="entry name" value="TetR_C_1"/>
    <property type="match status" value="1"/>
</dbReference>
<evidence type="ECO:0000313" key="7">
    <source>
        <dbReference type="Proteomes" id="UP000624325"/>
    </source>
</evidence>
<keyword evidence="3" id="KW-0804">Transcription</keyword>
<dbReference type="InterPro" id="IPR009057">
    <property type="entry name" value="Homeodomain-like_sf"/>
</dbReference>
<organism evidence="6 7">
    <name type="scientific">Asanoa iriomotensis</name>
    <dbReference type="NCBI Taxonomy" id="234613"/>
    <lineage>
        <taxon>Bacteria</taxon>
        <taxon>Bacillati</taxon>
        <taxon>Actinomycetota</taxon>
        <taxon>Actinomycetes</taxon>
        <taxon>Micromonosporales</taxon>
        <taxon>Micromonosporaceae</taxon>
        <taxon>Asanoa</taxon>
    </lineage>
</organism>
<evidence type="ECO:0000259" key="5">
    <source>
        <dbReference type="Pfam" id="PF02909"/>
    </source>
</evidence>
<keyword evidence="7" id="KW-1185">Reference proteome</keyword>
<sequence length="239" mass="26296">MTDDIDAHVRRLWRHRGTALPTPRRGPAQQLDLDEILRVGIALADADGLPAVSTRAIAARLGKTAMALYPYVGTKEHLLALMQDQASAMPSWTDPAGSLAESLLAWSGALFDVYVAHPWLTERPWSEASQGPNEQDWLERLAAILATWQVPDDRRTTTITMLYATVRATAATTAAYQRMSQRGVDEWLARATAIRTHIPDLADRYPRSTALTPPTPDWRDNPRAALTAAVRLIAVALTA</sequence>
<dbReference type="InterPro" id="IPR036271">
    <property type="entry name" value="Tet_transcr_reg_TetR-rel_C_sf"/>
</dbReference>
<accession>A0ABQ4CAS6</accession>
<dbReference type="SUPFAM" id="SSF46689">
    <property type="entry name" value="Homeodomain-like"/>
    <property type="match status" value="1"/>
</dbReference>
<dbReference type="RefSeq" id="WP_203706373.1">
    <property type="nucleotide sequence ID" value="NZ_BAAALU010000004.1"/>
</dbReference>
<comment type="caution">
    <text evidence="6">The sequence shown here is derived from an EMBL/GenBank/DDBJ whole genome shotgun (WGS) entry which is preliminary data.</text>
</comment>
<feature type="domain" description="Tetracycline repressor TetR C-terminal" evidence="5">
    <location>
        <begin position="94"/>
        <end position="208"/>
    </location>
</feature>
<proteinExistence type="predicted"/>
<evidence type="ECO:0000256" key="3">
    <source>
        <dbReference type="ARBA" id="ARBA00023163"/>
    </source>
</evidence>